<dbReference type="EMBL" id="MEVD01000015">
    <property type="protein sequence ID" value="OGC53246.1"/>
    <property type="molecule type" value="Genomic_DNA"/>
</dbReference>
<dbReference type="InterPro" id="IPR048389">
    <property type="entry name" value="YciQ-like_C"/>
</dbReference>
<gene>
    <name evidence="5" type="ORF">A3D91_02395</name>
</gene>
<evidence type="ECO:0000259" key="3">
    <source>
        <dbReference type="Pfam" id="PF09972"/>
    </source>
</evidence>
<keyword evidence="2" id="KW-1133">Transmembrane helix</keyword>
<feature type="region of interest" description="Disordered" evidence="1">
    <location>
        <begin position="547"/>
        <end position="572"/>
    </location>
</feature>
<dbReference type="Pfam" id="PF20990">
    <property type="entry name" value="DUF2207_C"/>
    <property type="match status" value="1"/>
</dbReference>
<evidence type="ECO:0000256" key="1">
    <source>
        <dbReference type="SAM" id="MobiDB-lite"/>
    </source>
</evidence>
<feature type="transmembrane region" description="Helical" evidence="2">
    <location>
        <begin position="249"/>
        <end position="274"/>
    </location>
</feature>
<evidence type="ECO:0000259" key="4">
    <source>
        <dbReference type="Pfam" id="PF20990"/>
    </source>
</evidence>
<evidence type="ECO:0000313" key="5">
    <source>
        <dbReference type="EMBL" id="OGC53246.1"/>
    </source>
</evidence>
<comment type="caution">
    <text evidence="5">The sequence shown here is derived from an EMBL/GenBank/DDBJ whole genome shotgun (WGS) entry which is preliminary data.</text>
</comment>
<feature type="domain" description="DUF2207" evidence="3">
    <location>
        <begin position="39"/>
        <end position="228"/>
    </location>
</feature>
<proteinExistence type="predicted"/>
<keyword evidence="2" id="KW-0812">Transmembrane</keyword>
<evidence type="ECO:0008006" key="7">
    <source>
        <dbReference type="Google" id="ProtNLM"/>
    </source>
</evidence>
<dbReference type="STRING" id="1802620.A3D91_02395"/>
<feature type="transmembrane region" description="Helical" evidence="2">
    <location>
        <begin position="420"/>
        <end position="442"/>
    </location>
</feature>
<dbReference type="InterPro" id="IPR018702">
    <property type="entry name" value="DUF2207"/>
</dbReference>
<dbReference type="Proteomes" id="UP000178127">
    <property type="component" value="Unassembled WGS sequence"/>
</dbReference>
<feature type="domain" description="Predicted membrane protein YciQ-like C-terminal" evidence="4">
    <location>
        <begin position="295"/>
        <end position="440"/>
    </location>
</feature>
<protein>
    <recommendedName>
        <fullName evidence="7">DUF2207 domain-containing protein</fullName>
    </recommendedName>
</protein>
<accession>A0A1F4V7Y1</accession>
<keyword evidence="2" id="KW-0472">Membrane</keyword>
<dbReference type="Pfam" id="PF09972">
    <property type="entry name" value="DUF2207"/>
    <property type="match status" value="1"/>
</dbReference>
<feature type="compositionally biased region" description="Gly residues" evidence="1">
    <location>
        <begin position="551"/>
        <end position="572"/>
    </location>
</feature>
<sequence>MKLIDLHKLFKRTTILSIIFLAISAIFSTASAQSSFEKIDVFNTLIFVNTDGTIDVTESIYYDFGPLQRHGIYREIPYQKNNDNGKIFNMNIEVLEVLDIQRVPFKYTTTTSNGKLNIKIGDPDKYVTGEKMYQLKYKVSGALTYFSDHDELYWNVTGDEWAIPIRHASTKIFLPENIQNNTTIDCYTGVKGSTSSDCVPVKEKSNMFLVETKNSLDPYEGLTFAVGFPKGYVAVLEPQKDNSETLLKIILILAAIAWFIWNFVYPIKIFLNWYADYKNSKKAKITSAWFSPPKEAPHKPFPPALTALLVTKKFDSFLITSTIIHLAQRGYLKIVQEGKNDFNFVLLKEFHNDIKLYDYEYTLLKALFNETAVGGLVKLKSLKNDKNYTKNISDFNKKLSNALISKGLFTESIEKVNKKYSIIGGISLYFLSLITAFTAFIFGKKSAKRTELGIEKLGEAISLKNFLVSQDEQLDFQAKNQMFFEKLLPYATAFGVEDIWAKRFADLEFKNPDWYEGNFYSALAFSSFSSSFNSGVRNASMTATRSSSGFSSGGGGGGSSGGGGGGGGGGSW</sequence>
<dbReference type="AlphaFoldDB" id="A0A1F4V7Y1"/>
<organism evidence="5 6">
    <name type="scientific">candidate division WWE3 bacterium RIFCSPHIGHO2_02_FULL_38_14</name>
    <dbReference type="NCBI Taxonomy" id="1802620"/>
    <lineage>
        <taxon>Bacteria</taxon>
        <taxon>Katanobacteria</taxon>
    </lineage>
</organism>
<reference evidence="5 6" key="1">
    <citation type="journal article" date="2016" name="Nat. Commun.">
        <title>Thousands of microbial genomes shed light on interconnected biogeochemical processes in an aquifer system.</title>
        <authorList>
            <person name="Anantharaman K."/>
            <person name="Brown C.T."/>
            <person name="Hug L.A."/>
            <person name="Sharon I."/>
            <person name="Castelle C.J."/>
            <person name="Probst A.J."/>
            <person name="Thomas B.C."/>
            <person name="Singh A."/>
            <person name="Wilkins M.J."/>
            <person name="Karaoz U."/>
            <person name="Brodie E.L."/>
            <person name="Williams K.H."/>
            <person name="Hubbard S.S."/>
            <person name="Banfield J.F."/>
        </authorList>
    </citation>
    <scope>NUCLEOTIDE SEQUENCE [LARGE SCALE GENOMIC DNA]</scope>
</reference>
<name>A0A1F4V7Y1_UNCKA</name>
<evidence type="ECO:0000256" key="2">
    <source>
        <dbReference type="SAM" id="Phobius"/>
    </source>
</evidence>
<evidence type="ECO:0000313" key="6">
    <source>
        <dbReference type="Proteomes" id="UP000178127"/>
    </source>
</evidence>